<protein>
    <submittedName>
        <fullName evidence="2">Thiouridylase</fullName>
    </submittedName>
</protein>
<dbReference type="PATRIC" id="fig|186479.3.peg.3696"/>
<dbReference type="PANTHER" id="PTHR11933">
    <property type="entry name" value="TRNA 5-METHYLAMINOMETHYL-2-THIOURIDYLATE -METHYLTRANSFERASE"/>
    <property type="match status" value="1"/>
</dbReference>
<organism evidence="2 3">
    <name type="scientific">Kouleothrix aurantiaca</name>
    <dbReference type="NCBI Taxonomy" id="186479"/>
    <lineage>
        <taxon>Bacteria</taxon>
        <taxon>Bacillati</taxon>
        <taxon>Chloroflexota</taxon>
        <taxon>Chloroflexia</taxon>
        <taxon>Chloroflexales</taxon>
        <taxon>Roseiflexineae</taxon>
        <taxon>Roseiflexaceae</taxon>
        <taxon>Kouleothrix</taxon>
    </lineage>
</organism>
<name>A0A0P9CUR9_9CHLR</name>
<sequence length="101" mass="10363">LYVTALDSARNAVVVGPKTALERHALQASGVVFVDGAWPVEPFECLAQIRSHADPVAASVTPGANGELTVAFAQPPRAVTPGQAVVLYDGDRVLGGGRISA</sequence>
<proteinExistence type="predicted"/>
<evidence type="ECO:0000259" key="1">
    <source>
        <dbReference type="Pfam" id="PF20258"/>
    </source>
</evidence>
<dbReference type="AlphaFoldDB" id="A0A0P9CUR9"/>
<dbReference type="Pfam" id="PF20258">
    <property type="entry name" value="tRNA_Me_trans_C"/>
    <property type="match status" value="1"/>
</dbReference>
<reference evidence="2 3" key="1">
    <citation type="submission" date="2015-09" db="EMBL/GenBank/DDBJ databases">
        <title>Draft genome sequence of Kouleothrix aurantiaca JCM 19913.</title>
        <authorList>
            <person name="Hemp J."/>
        </authorList>
    </citation>
    <scope>NUCLEOTIDE SEQUENCE [LARGE SCALE GENOMIC DNA]</scope>
    <source>
        <strain evidence="2 3">COM-B</strain>
    </source>
</reference>
<feature type="non-terminal residue" evidence="2">
    <location>
        <position position="1"/>
    </location>
</feature>
<dbReference type="InterPro" id="IPR046885">
    <property type="entry name" value="MnmA-like_C"/>
</dbReference>
<dbReference type="Proteomes" id="UP000050509">
    <property type="component" value="Unassembled WGS sequence"/>
</dbReference>
<evidence type="ECO:0000313" key="3">
    <source>
        <dbReference type="Proteomes" id="UP000050509"/>
    </source>
</evidence>
<evidence type="ECO:0000313" key="2">
    <source>
        <dbReference type="EMBL" id="KPV49387.1"/>
    </source>
</evidence>
<comment type="caution">
    <text evidence="2">The sequence shown here is derived from an EMBL/GenBank/DDBJ whole genome shotgun (WGS) entry which is preliminary data.</text>
</comment>
<dbReference type="GO" id="GO:0002143">
    <property type="term" value="P:tRNA wobble position uridine thiolation"/>
    <property type="evidence" value="ECO:0007669"/>
    <property type="project" value="TreeGrafter"/>
</dbReference>
<dbReference type="PANTHER" id="PTHR11933:SF5">
    <property type="entry name" value="MITOCHONDRIAL TRNA-SPECIFIC 2-THIOURIDYLASE 1"/>
    <property type="match status" value="1"/>
</dbReference>
<accession>A0A0P9CUR9</accession>
<gene>
    <name evidence="2" type="ORF">SE17_32935</name>
</gene>
<keyword evidence="3" id="KW-1185">Reference proteome</keyword>
<dbReference type="EMBL" id="LJCR01002005">
    <property type="protein sequence ID" value="KPV49387.1"/>
    <property type="molecule type" value="Genomic_DNA"/>
</dbReference>
<feature type="domain" description="tRNA-specific 2-thiouridylase MnmA-like C-terminal" evidence="1">
    <location>
        <begin position="24"/>
        <end position="99"/>
    </location>
</feature>
<dbReference type="Gene3D" id="2.40.30.10">
    <property type="entry name" value="Translation factors"/>
    <property type="match status" value="1"/>
</dbReference>